<evidence type="ECO:0000256" key="1">
    <source>
        <dbReference type="PIRNR" id="PIRNR038901"/>
    </source>
</evidence>
<dbReference type="InterPro" id="IPR041677">
    <property type="entry name" value="DNA2/NAM7_AAA_11"/>
</dbReference>
<keyword evidence="9" id="KW-1185">Reference proteome</keyword>
<dbReference type="InterPro" id="IPR026300">
    <property type="entry name" value="CWF11_fam"/>
</dbReference>
<dbReference type="PIRSF" id="PIRSF038901">
    <property type="entry name" value="AQR_cwf11"/>
    <property type="match status" value="1"/>
</dbReference>
<feature type="region of interest" description="Disordered" evidence="2">
    <location>
        <begin position="769"/>
        <end position="818"/>
    </location>
</feature>
<dbReference type="InterPro" id="IPR047187">
    <property type="entry name" value="SF1_C_Upf1"/>
</dbReference>
<evidence type="ECO:0000259" key="6">
    <source>
        <dbReference type="Pfam" id="PF21143"/>
    </source>
</evidence>
<keyword evidence="1" id="KW-0539">Nucleus</keyword>
<dbReference type="CDD" id="cd18808">
    <property type="entry name" value="SF1_C_Upf1"/>
    <property type="match status" value="1"/>
</dbReference>
<dbReference type="Pfam" id="PF21143">
    <property type="entry name" value="Aquarius_N_2nd"/>
    <property type="match status" value="1"/>
</dbReference>
<feature type="region of interest" description="Disordered" evidence="2">
    <location>
        <begin position="1360"/>
        <end position="1437"/>
    </location>
</feature>
<name>A0ABQ7H2U0_DUNSA</name>
<evidence type="ECO:0008006" key="10">
    <source>
        <dbReference type="Google" id="ProtNLM"/>
    </source>
</evidence>
<dbReference type="PANTHER" id="PTHR10887">
    <property type="entry name" value="DNA2/NAM7 HELICASE FAMILY"/>
    <property type="match status" value="1"/>
</dbReference>
<evidence type="ECO:0000313" key="8">
    <source>
        <dbReference type="EMBL" id="KAF5841175.1"/>
    </source>
</evidence>
<keyword evidence="1" id="KW-0508">mRNA splicing</keyword>
<comment type="caution">
    <text evidence="8">The sequence shown here is derived from an EMBL/GenBank/DDBJ whole genome shotgun (WGS) entry which is preliminary data.</text>
</comment>
<dbReference type="InterPro" id="IPR027417">
    <property type="entry name" value="P-loop_NTPase"/>
</dbReference>
<reference evidence="8" key="1">
    <citation type="submission" date="2017-08" db="EMBL/GenBank/DDBJ databases">
        <authorList>
            <person name="Polle J.E."/>
            <person name="Barry K."/>
            <person name="Cushman J."/>
            <person name="Schmutz J."/>
            <person name="Tran D."/>
            <person name="Hathwaick L.T."/>
            <person name="Yim W.C."/>
            <person name="Jenkins J."/>
            <person name="Mckie-Krisberg Z.M."/>
            <person name="Prochnik S."/>
            <person name="Lindquist E."/>
            <person name="Dockter R.B."/>
            <person name="Adam C."/>
            <person name="Molina H."/>
            <person name="Bunkerborg J."/>
            <person name="Jin E."/>
            <person name="Buchheim M."/>
            <person name="Magnuson J."/>
        </authorList>
    </citation>
    <scope>NUCLEOTIDE SEQUENCE</scope>
    <source>
        <strain evidence="8">CCAP 19/18</strain>
    </source>
</reference>
<proteinExistence type="inferred from homology"/>
<evidence type="ECO:0000256" key="2">
    <source>
        <dbReference type="SAM" id="MobiDB-lite"/>
    </source>
</evidence>
<dbReference type="Pfam" id="PF13087">
    <property type="entry name" value="AAA_12"/>
    <property type="match status" value="1"/>
</dbReference>
<dbReference type="PANTHER" id="PTHR10887:SF5">
    <property type="entry name" value="RNA HELICASE AQUARIUS"/>
    <property type="match status" value="1"/>
</dbReference>
<dbReference type="InterPro" id="IPR045055">
    <property type="entry name" value="DNA2/NAM7-like"/>
</dbReference>
<dbReference type="Pfam" id="PF21144">
    <property type="entry name" value="Aquarius_N_3rd"/>
    <property type="match status" value="1"/>
</dbReference>
<feature type="domain" description="DNA2/NAM7 helicase helicase" evidence="3">
    <location>
        <begin position="865"/>
        <end position="1136"/>
    </location>
</feature>
<feature type="compositionally biased region" description="Gly residues" evidence="2">
    <location>
        <begin position="800"/>
        <end position="817"/>
    </location>
</feature>
<dbReference type="InterPro" id="IPR048966">
    <property type="entry name" value="Aquarius_b-barrel"/>
</dbReference>
<evidence type="ECO:0000259" key="7">
    <source>
        <dbReference type="Pfam" id="PF21144"/>
    </source>
</evidence>
<feature type="domain" description="RNA helicase aquarius beta-barrel" evidence="6">
    <location>
        <begin position="520"/>
        <end position="669"/>
    </location>
</feature>
<comment type="similarity">
    <text evidence="1">Belongs to the CWF11 family.</text>
</comment>
<dbReference type="Pfam" id="PF13086">
    <property type="entry name" value="AAA_11"/>
    <property type="match status" value="1"/>
</dbReference>
<feature type="compositionally biased region" description="Low complexity" evidence="2">
    <location>
        <begin position="1399"/>
        <end position="1418"/>
    </location>
</feature>
<comment type="subcellular location">
    <subcellularLocation>
        <location evidence="1">Nucleus</location>
    </subcellularLocation>
</comment>
<dbReference type="Gene3D" id="3.40.50.300">
    <property type="entry name" value="P-loop containing nucleotide triphosphate hydrolases"/>
    <property type="match status" value="2"/>
</dbReference>
<feature type="compositionally biased region" description="Low complexity" evidence="2">
    <location>
        <begin position="1375"/>
        <end position="1387"/>
    </location>
</feature>
<sequence>MVQGEGIPNKRARPTSVQDVLVSQPDVQDTQAPGGKPAAAAKGSSAHTLTVKEIHQDKLTQTAQKQWSTKAISSKAPPAFQPELVASIYRDELAGARDEPPSLKRVMLLEVSQYLENYLWPNFDPATATFEHLMSIILMVNEKFREGVPAWTCFHTREGLFADFFKCFLTLKARREEQGVAMRMHERTSYLVFTINVFQSLEDEMVRAQVLRLVSLPLWQALSPGRLQLELHGLPQLGKHWKHLLKKEQKASKQPGYVPGPQRPEGRFVPALLDEFLEVLDQVVVPAEVSAVNGESSEAMQAEGGPLVLSPRPLLHCERLLELLVDLLSQLPTRRQLVDLFQFYMTFPINDHTGEALTDEDVTQAHYEKVCQLQRLLFKHWPKLHDLALANCGTVEKREVLRRHLASMSHEDLMKLLVKQLRLVSEADPWIASKPFLQEVMLSTYERRRSQREGTMCRCLCMLAGEGCLALPKLNLQFLTPHDYLLRNFNLFRLEATYAIREDLADALGRVGAYWDDSGDVPVPAVGEFKPAAVTADIVIDTRSLRGNIRAEWDELKLHDVLFLLTIRPPCGAEVAEMFEGGRKPNAAEKYGLVYVRGCEIIEVKDEGGRLMNDFTGRVKPHEQKPPEGFLRTLTVALDTAQYQLDMNHMARVKGAEDMYGTFNLLVVRKAKENNFKPVLESIRDLMNEDVIIPPWLRDIFLGYGDPGAAQWRSLPIEQRLRTVDFKDTFLNAQHLREVFPDYEVRFASGGKDEEQLPPYRLTFPMEAEGQGEEDGATSDAPSKPHQSDGAAAAPSGRDAQGGGVGADRGAGGGSDGAGALVAGSSGVGGSSRKKELLVESYVPPDPGPYPEDKPRTNSVRFTAVQTEAIMSGVQPGLTMVVGPPGTGKTDTAVQIMHVLYHNCPGQRTLLITHSNQALNDLFQKIMERNVPARYLLRLGMGEQELETEQDFSRVGRVNAMLARRLELLAQVEKMARQFGVVEDVAYTCETAGYFWLLHVLSRWEKFLLHAERLRTPNAVQELFPFHEFFADAPSQPLFKGKNYEEDMSRARGCFRHLRTMFQELEECRAFELLKGQADRVNYLMTRQAKIVAMTCTHAALRRREFIDLAFKYDNLLMEESGQILEIETFIPMLLQRREDDVSRLQRGRARPHTHTHTHRRYRSLGDLPAVDLNPRFKAANPGLAFDYQFINVPNFLGRGEIEPTPYFYQNLGEAEMVVSIFCFMRLMGYPAEKITILSTYNGQKHLIRDVVERRCAQHPLFGRPAKVSTVDKYQGQQNDYVLLSLVRTRVVGHFRDVRRLVVAMSRARLGLYIVGRQSLFANCFELQPVFRIRPRYMSTSLCPDSHGLVLPAGVVPPPQYPVPAQQPGEEEGGVPEQPATAAAGGADAEGEEEGGTATGASAPQGGAGGQQDAPTPAVKGDTGAAAAERGLKKLQG</sequence>
<dbReference type="Proteomes" id="UP000815325">
    <property type="component" value="Unassembled WGS sequence"/>
</dbReference>
<dbReference type="EMBL" id="MU069492">
    <property type="protein sequence ID" value="KAF5841175.1"/>
    <property type="molecule type" value="Genomic_DNA"/>
</dbReference>
<dbReference type="InterPro" id="IPR032174">
    <property type="entry name" value="Aquarius_N"/>
</dbReference>
<dbReference type="InterPro" id="IPR048967">
    <property type="entry name" value="Aquarius_insert"/>
</dbReference>
<gene>
    <name evidence="8" type="ORF">DUNSADRAFT_14005</name>
</gene>
<feature type="region of interest" description="Disordered" evidence="2">
    <location>
        <begin position="1"/>
        <end position="47"/>
    </location>
</feature>
<feature type="domain" description="RNA helicase aquarius insertion" evidence="7">
    <location>
        <begin position="720"/>
        <end position="774"/>
    </location>
</feature>
<protein>
    <recommendedName>
        <fullName evidence="10">Intron-binding protein aquarius</fullName>
    </recommendedName>
</protein>
<dbReference type="Pfam" id="PF16399">
    <property type="entry name" value="Aquarius_N_1st"/>
    <property type="match status" value="1"/>
</dbReference>
<evidence type="ECO:0000313" key="9">
    <source>
        <dbReference type="Proteomes" id="UP000815325"/>
    </source>
</evidence>
<evidence type="ECO:0000259" key="3">
    <source>
        <dbReference type="Pfam" id="PF13086"/>
    </source>
</evidence>
<evidence type="ECO:0000259" key="5">
    <source>
        <dbReference type="Pfam" id="PF16399"/>
    </source>
</evidence>
<dbReference type="SUPFAM" id="SSF52540">
    <property type="entry name" value="P-loop containing nucleoside triphosphate hydrolases"/>
    <property type="match status" value="1"/>
</dbReference>
<organism evidence="8 9">
    <name type="scientific">Dunaliella salina</name>
    <name type="common">Green alga</name>
    <name type="synonym">Protococcus salinus</name>
    <dbReference type="NCBI Taxonomy" id="3046"/>
    <lineage>
        <taxon>Eukaryota</taxon>
        <taxon>Viridiplantae</taxon>
        <taxon>Chlorophyta</taxon>
        <taxon>core chlorophytes</taxon>
        <taxon>Chlorophyceae</taxon>
        <taxon>CS clade</taxon>
        <taxon>Chlamydomonadales</taxon>
        <taxon>Dunaliellaceae</taxon>
        <taxon>Dunaliella</taxon>
    </lineage>
</organism>
<feature type="domain" description="DNA2/NAM7 helicase-like C-terminal" evidence="4">
    <location>
        <begin position="1207"/>
        <end position="1318"/>
    </location>
</feature>
<accession>A0ABQ7H2U0</accession>
<evidence type="ECO:0000259" key="4">
    <source>
        <dbReference type="Pfam" id="PF13087"/>
    </source>
</evidence>
<feature type="compositionally biased region" description="Low complexity" evidence="2">
    <location>
        <begin position="32"/>
        <end position="46"/>
    </location>
</feature>
<feature type="domain" description="RNA helicase aquarius N-terminal" evidence="5">
    <location>
        <begin position="59"/>
        <end position="335"/>
    </location>
</feature>
<keyword evidence="1" id="KW-0507">mRNA processing</keyword>
<dbReference type="InterPro" id="IPR041679">
    <property type="entry name" value="DNA2/NAM7-like_C"/>
</dbReference>